<protein>
    <submittedName>
        <fullName evidence="1">Uncharacterized protein</fullName>
    </submittedName>
</protein>
<proteinExistence type="predicted"/>
<sequence length="36" mass="3939">MVFFLKINPKIISVTHRVCQIVADLLGGTPSIVSKI</sequence>
<reference evidence="1 2" key="1">
    <citation type="submission" date="2021-12" db="EMBL/GenBank/DDBJ databases">
        <title>Genome sequencing of bacteria with rrn-lacking chromosome and rrn-plasmid.</title>
        <authorList>
            <person name="Anda M."/>
            <person name="Iwasaki W."/>
        </authorList>
    </citation>
    <scope>NUCLEOTIDE SEQUENCE [LARGE SCALE GENOMIC DNA]</scope>
    <source>
        <strain evidence="1 2">NBRC 15940</strain>
    </source>
</reference>
<evidence type="ECO:0000313" key="2">
    <source>
        <dbReference type="Proteomes" id="UP001310022"/>
    </source>
</evidence>
<gene>
    <name evidence="1" type="ORF">PEDI_38600</name>
</gene>
<comment type="caution">
    <text evidence="1">The sequence shown here is derived from an EMBL/GenBank/DDBJ whole genome shotgun (WGS) entry which is preliminary data.</text>
</comment>
<dbReference type="Proteomes" id="UP001310022">
    <property type="component" value="Unassembled WGS sequence"/>
</dbReference>
<dbReference type="AlphaFoldDB" id="A0AAN4W0V9"/>
<dbReference type="EMBL" id="BQKE01000002">
    <property type="protein sequence ID" value="GJM63308.1"/>
    <property type="molecule type" value="Genomic_DNA"/>
</dbReference>
<evidence type="ECO:0000313" key="1">
    <source>
        <dbReference type="EMBL" id="GJM63308.1"/>
    </source>
</evidence>
<organism evidence="1 2">
    <name type="scientific">Persicobacter diffluens</name>
    <dbReference type="NCBI Taxonomy" id="981"/>
    <lineage>
        <taxon>Bacteria</taxon>
        <taxon>Pseudomonadati</taxon>
        <taxon>Bacteroidota</taxon>
        <taxon>Cytophagia</taxon>
        <taxon>Cytophagales</taxon>
        <taxon>Persicobacteraceae</taxon>
        <taxon>Persicobacter</taxon>
    </lineage>
</organism>
<keyword evidence="2" id="KW-1185">Reference proteome</keyword>
<accession>A0AAN4W0V9</accession>
<name>A0AAN4W0V9_9BACT</name>